<dbReference type="OrthoDB" id="3693305at2"/>
<dbReference type="Proteomes" id="UP000199515">
    <property type="component" value="Unassembled WGS sequence"/>
</dbReference>
<dbReference type="GO" id="GO:0009306">
    <property type="term" value="P:protein secretion"/>
    <property type="evidence" value="ECO:0007669"/>
    <property type="project" value="InterPro"/>
</dbReference>
<protein>
    <submittedName>
        <fullName evidence="1">Excreted virulence factor EspC, type VII ESX diderm</fullName>
    </submittedName>
</protein>
<organism evidence="1 2">
    <name type="scientific">Amycolatopsis xylanica</name>
    <dbReference type="NCBI Taxonomy" id="589385"/>
    <lineage>
        <taxon>Bacteria</taxon>
        <taxon>Bacillati</taxon>
        <taxon>Actinomycetota</taxon>
        <taxon>Actinomycetes</taxon>
        <taxon>Pseudonocardiales</taxon>
        <taxon>Pseudonocardiaceae</taxon>
        <taxon>Amycolatopsis</taxon>
    </lineage>
</organism>
<dbReference type="EMBL" id="FNON01000001">
    <property type="protein sequence ID" value="SDW40865.1"/>
    <property type="molecule type" value="Genomic_DNA"/>
</dbReference>
<evidence type="ECO:0000313" key="1">
    <source>
        <dbReference type="EMBL" id="SDW40865.1"/>
    </source>
</evidence>
<reference evidence="1 2" key="1">
    <citation type="submission" date="2016-10" db="EMBL/GenBank/DDBJ databases">
        <authorList>
            <person name="de Groot N.N."/>
        </authorList>
    </citation>
    <scope>NUCLEOTIDE SEQUENCE [LARGE SCALE GENOMIC DNA]</scope>
    <source>
        <strain evidence="1 2">CPCC 202699</strain>
    </source>
</reference>
<proteinExistence type="predicted"/>
<dbReference type="AlphaFoldDB" id="A0A1H2TAZ6"/>
<dbReference type="STRING" id="589385.SAMN05421504_101504"/>
<dbReference type="RefSeq" id="WP_091286026.1">
    <property type="nucleotide sequence ID" value="NZ_FNON01000001.1"/>
</dbReference>
<sequence length="101" mass="10455">MSTPGFEVDAAQIRAHAANVGALADQLSAVSQGLPDRLGPQALGGFVQPLTAGLGDAMARTVAALAHASSTVDDMSTGLVHAADGYDRADETNTMRWEDFR</sequence>
<dbReference type="InterPro" id="IPR022536">
    <property type="entry name" value="EspC"/>
</dbReference>
<dbReference type="Pfam" id="PF10824">
    <property type="entry name" value="T7SS_ESX_EspC"/>
    <property type="match status" value="1"/>
</dbReference>
<accession>A0A1H2TAZ6</accession>
<evidence type="ECO:0000313" key="2">
    <source>
        <dbReference type="Proteomes" id="UP000199515"/>
    </source>
</evidence>
<name>A0A1H2TAZ6_9PSEU</name>
<gene>
    <name evidence="1" type="ORF">SAMN05421504_101504</name>
</gene>
<keyword evidence="2" id="KW-1185">Reference proteome</keyword>